<evidence type="ECO:0000313" key="3">
    <source>
        <dbReference type="EMBL" id="CAD9638811.1"/>
    </source>
</evidence>
<protein>
    <submittedName>
        <fullName evidence="3">Uncharacterized protein</fullName>
    </submittedName>
</protein>
<feature type="region of interest" description="Disordered" evidence="1">
    <location>
        <begin position="171"/>
        <end position="218"/>
    </location>
</feature>
<reference evidence="3" key="1">
    <citation type="submission" date="2021-01" db="EMBL/GenBank/DDBJ databases">
        <authorList>
            <person name="Corre E."/>
            <person name="Pelletier E."/>
            <person name="Niang G."/>
            <person name="Scheremetjew M."/>
            <person name="Finn R."/>
            <person name="Kale V."/>
            <person name="Holt S."/>
            <person name="Cochrane G."/>
            <person name="Meng A."/>
            <person name="Brown T."/>
            <person name="Cohen L."/>
        </authorList>
    </citation>
    <scope>NUCLEOTIDE SEQUENCE</scope>
    <source>
        <strain evidence="3">RCC3387</strain>
    </source>
</reference>
<feature type="transmembrane region" description="Helical" evidence="2">
    <location>
        <begin position="124"/>
        <end position="146"/>
    </location>
</feature>
<evidence type="ECO:0000256" key="1">
    <source>
        <dbReference type="SAM" id="MobiDB-lite"/>
    </source>
</evidence>
<evidence type="ECO:0000256" key="2">
    <source>
        <dbReference type="SAM" id="Phobius"/>
    </source>
</evidence>
<name>A0A6U6UQC5_9DINO</name>
<keyword evidence="2" id="KW-0472">Membrane</keyword>
<keyword evidence="2" id="KW-0812">Transmembrane</keyword>
<feature type="transmembrane region" description="Helical" evidence="2">
    <location>
        <begin position="24"/>
        <end position="44"/>
    </location>
</feature>
<dbReference type="EMBL" id="HBGW01089273">
    <property type="protein sequence ID" value="CAD9638811.1"/>
    <property type="molecule type" value="Transcribed_RNA"/>
</dbReference>
<accession>A0A6U6UQC5</accession>
<proteinExistence type="predicted"/>
<keyword evidence="2" id="KW-1133">Transmembrane helix</keyword>
<organism evidence="3">
    <name type="scientific">Zooxanthella nutricula</name>
    <dbReference type="NCBI Taxonomy" id="1333877"/>
    <lineage>
        <taxon>Eukaryota</taxon>
        <taxon>Sar</taxon>
        <taxon>Alveolata</taxon>
        <taxon>Dinophyceae</taxon>
        <taxon>Peridiniales</taxon>
        <taxon>Peridiniales incertae sedis</taxon>
        <taxon>Zooxanthella</taxon>
    </lineage>
</organism>
<sequence length="218" mass="23643">MIPLPNIPLPDELPPQCNGLMKNLKWSIVAMIVFGIGRAIFAFLQSAISMDFFALIQLFLSITMGTFMFKDDEHLHPVYECLTKSICQMFAEQGSGLQCLMPFMMITCVNVVFDTLTRHQLFGVMPYGFFLMASLVAQGVAVYFAYQVFKVLRGAPAGGNYEMSGGGGGWGGGGGYSRPDAGAPPQQDFDDGRPERTSQPQPATGFVPFAGSGNRLGN</sequence>
<dbReference type="AlphaFoldDB" id="A0A6U6UQC5"/>
<gene>
    <name evidence="3" type="ORF">BRAN1462_LOCUS56633</name>
</gene>
<feature type="transmembrane region" description="Helical" evidence="2">
    <location>
        <begin position="51"/>
        <end position="69"/>
    </location>
</feature>